<protein>
    <recommendedName>
        <fullName evidence="2">GH18 domain-containing protein</fullName>
    </recommendedName>
</protein>
<dbReference type="EMBL" id="AXCP01008713">
    <property type="status" value="NOT_ANNOTATED_CDS"/>
    <property type="molecule type" value="Genomic_DNA"/>
</dbReference>
<dbReference type="AlphaFoldDB" id="A0A182JKV1"/>
<proteinExistence type="predicted"/>
<dbReference type="VEuPathDB" id="VectorBase:AATE019954"/>
<name>A0A182JKV1_ANOAO</name>
<dbReference type="Gene3D" id="3.20.20.80">
    <property type="entry name" value="Glycosidases"/>
    <property type="match status" value="1"/>
</dbReference>
<reference evidence="1" key="1">
    <citation type="submission" date="2022-08" db="UniProtKB">
        <authorList>
            <consortium name="EnsemblMetazoa"/>
        </authorList>
    </citation>
    <scope>IDENTIFICATION</scope>
    <source>
        <strain evidence="1">EBRO</strain>
    </source>
</reference>
<organism evidence="1">
    <name type="scientific">Anopheles atroparvus</name>
    <name type="common">European mosquito</name>
    <dbReference type="NCBI Taxonomy" id="41427"/>
    <lineage>
        <taxon>Eukaryota</taxon>
        <taxon>Metazoa</taxon>
        <taxon>Ecdysozoa</taxon>
        <taxon>Arthropoda</taxon>
        <taxon>Hexapoda</taxon>
        <taxon>Insecta</taxon>
        <taxon>Pterygota</taxon>
        <taxon>Neoptera</taxon>
        <taxon>Endopterygota</taxon>
        <taxon>Diptera</taxon>
        <taxon>Nematocera</taxon>
        <taxon>Culicoidea</taxon>
        <taxon>Culicidae</taxon>
        <taxon>Anophelinae</taxon>
        <taxon>Anopheles</taxon>
    </lineage>
</organism>
<evidence type="ECO:0008006" key="2">
    <source>
        <dbReference type="Google" id="ProtNLM"/>
    </source>
</evidence>
<dbReference type="EnsemblMetazoa" id="AATE019954-RA">
    <property type="protein sequence ID" value="AATE019954-PA.1"/>
    <property type="gene ID" value="AATE019954"/>
</dbReference>
<evidence type="ECO:0000313" key="1">
    <source>
        <dbReference type="EnsemblMetazoa" id="AATE019954-PA.1"/>
    </source>
</evidence>
<sequence length="148" mass="15904">MALQPTSRALLGLINPANDADDLLASRNSFIPLVIQKLQTYPEISGVYVDFEGLTTTFTNAYTTFIASLKTALDAANLKLVTALPYDALASADIYYNPTLPTLPFNVLKSYEDILKFTTSGATAFGGAATAVVKDTYCNRNLQLAPSL</sequence>
<dbReference type="InterPro" id="IPR017853">
    <property type="entry name" value="GH"/>
</dbReference>
<dbReference type="SUPFAM" id="SSF51445">
    <property type="entry name" value="(Trans)glycosidases"/>
    <property type="match status" value="1"/>
</dbReference>
<accession>A0A182JKV1</accession>